<protein>
    <submittedName>
        <fullName evidence="1">Uncharacterized protein</fullName>
    </submittedName>
</protein>
<proteinExistence type="predicted"/>
<dbReference type="Proteomes" id="UP000016426">
    <property type="component" value="Unassembled WGS sequence"/>
</dbReference>
<name>A0ABN0N4M1_9NEIS</name>
<evidence type="ECO:0000313" key="2">
    <source>
        <dbReference type="Proteomes" id="UP000016426"/>
    </source>
</evidence>
<accession>A0ABN0N4M1</accession>
<organism evidence="1 2">
    <name type="scientific">Pseudogulbenkiania ferrooxidans EGD-HP2</name>
    <dbReference type="NCBI Taxonomy" id="1388764"/>
    <lineage>
        <taxon>Bacteria</taxon>
        <taxon>Pseudomonadati</taxon>
        <taxon>Pseudomonadota</taxon>
        <taxon>Betaproteobacteria</taxon>
        <taxon>Neisseriales</taxon>
        <taxon>Chromobacteriaceae</taxon>
        <taxon>Pseudogulbenkiania</taxon>
    </lineage>
</organism>
<reference evidence="1 2" key="1">
    <citation type="journal article" date="2013" name="Genome Announc.">
        <title>Genome Sequence of the Pigment-Producing Bacterium Pseudogulbenkiania ferrooxidans, Isolated from Loktak Lake.</title>
        <authorList>
            <person name="Puranik S."/>
            <person name="Talkal R."/>
            <person name="Qureshi A."/>
            <person name="Khardenavis A."/>
            <person name="Kapley A."/>
            <person name="Purohit H.J."/>
        </authorList>
    </citation>
    <scope>NUCLEOTIDE SEQUENCE [LARGE SCALE GENOMIC DNA]</scope>
    <source>
        <strain evidence="1 2">EGD-HP2</strain>
    </source>
</reference>
<gene>
    <name evidence="1" type="ORF">O166_01625</name>
</gene>
<dbReference type="EMBL" id="AVPH01000258">
    <property type="protein sequence ID" value="ERE04187.1"/>
    <property type="molecule type" value="Genomic_DNA"/>
</dbReference>
<keyword evidence="2" id="KW-1185">Reference proteome</keyword>
<evidence type="ECO:0000313" key="1">
    <source>
        <dbReference type="EMBL" id="ERE04187.1"/>
    </source>
</evidence>
<comment type="caution">
    <text evidence="1">The sequence shown here is derived from an EMBL/GenBank/DDBJ whole genome shotgun (WGS) entry which is preliminary data.</text>
</comment>
<sequence length="60" mass="6810">MLTRLSQSNADWLFLFAASDERLGKGELRAWQPSKENEAGLGAAVYSNHSKRRIAYRIEV</sequence>